<name>A0A4U8UWN7_STECR</name>
<gene>
    <name evidence="1" type="ORF">L596_004722</name>
</gene>
<evidence type="ECO:0000313" key="2">
    <source>
        <dbReference type="Proteomes" id="UP000298663"/>
    </source>
</evidence>
<accession>A0A4U8UWN7</accession>
<reference evidence="1 2" key="2">
    <citation type="journal article" date="2019" name="G3 (Bethesda)">
        <title>Hybrid Assembly of the Genome of the Entomopathogenic Nematode Steinernema carpocapsae Identifies the X-Chromosome.</title>
        <authorList>
            <person name="Serra L."/>
            <person name="Macchietto M."/>
            <person name="Macias-Munoz A."/>
            <person name="McGill C.J."/>
            <person name="Rodriguez I.M."/>
            <person name="Rodriguez B."/>
            <person name="Murad R."/>
            <person name="Mortazavi A."/>
        </authorList>
    </citation>
    <scope>NUCLEOTIDE SEQUENCE [LARGE SCALE GENOMIC DNA]</scope>
    <source>
        <strain evidence="1 2">ALL</strain>
    </source>
</reference>
<evidence type="ECO:0000313" key="1">
    <source>
        <dbReference type="EMBL" id="TMS37882.1"/>
    </source>
</evidence>
<dbReference type="AlphaFoldDB" id="A0A4U8UWN7"/>
<comment type="caution">
    <text evidence="1">The sequence shown here is derived from an EMBL/GenBank/DDBJ whole genome shotgun (WGS) entry which is preliminary data.</text>
</comment>
<proteinExistence type="predicted"/>
<protein>
    <submittedName>
        <fullName evidence="1">Uncharacterized protein</fullName>
    </submittedName>
</protein>
<dbReference type="Proteomes" id="UP000298663">
    <property type="component" value="Unassembled WGS sequence"/>
</dbReference>
<sequence length="81" mass="9161">MKQKNCKKQSNKGRDCSVGKITSCRLAVLDLGMTNNRANLWCSLGGMTQSLKLGPKRIRTYRVSERRRKKFSASCLCCFQA</sequence>
<dbReference type="EMBL" id="AZBU02000001">
    <property type="protein sequence ID" value="TMS37882.1"/>
    <property type="molecule type" value="Genomic_DNA"/>
</dbReference>
<keyword evidence="2" id="KW-1185">Reference proteome</keyword>
<organism evidence="1 2">
    <name type="scientific">Steinernema carpocapsae</name>
    <name type="common">Entomopathogenic nematode</name>
    <dbReference type="NCBI Taxonomy" id="34508"/>
    <lineage>
        <taxon>Eukaryota</taxon>
        <taxon>Metazoa</taxon>
        <taxon>Ecdysozoa</taxon>
        <taxon>Nematoda</taxon>
        <taxon>Chromadorea</taxon>
        <taxon>Rhabditida</taxon>
        <taxon>Tylenchina</taxon>
        <taxon>Panagrolaimomorpha</taxon>
        <taxon>Strongyloidoidea</taxon>
        <taxon>Steinernematidae</taxon>
        <taxon>Steinernema</taxon>
    </lineage>
</organism>
<reference evidence="1 2" key="1">
    <citation type="journal article" date="2015" name="Genome Biol.">
        <title>Comparative genomics of Steinernema reveals deeply conserved gene regulatory networks.</title>
        <authorList>
            <person name="Dillman A.R."/>
            <person name="Macchietto M."/>
            <person name="Porter C.F."/>
            <person name="Rogers A."/>
            <person name="Williams B."/>
            <person name="Antoshechkin I."/>
            <person name="Lee M.M."/>
            <person name="Goodwin Z."/>
            <person name="Lu X."/>
            <person name="Lewis E.E."/>
            <person name="Goodrich-Blair H."/>
            <person name="Stock S.P."/>
            <person name="Adams B.J."/>
            <person name="Sternberg P.W."/>
            <person name="Mortazavi A."/>
        </authorList>
    </citation>
    <scope>NUCLEOTIDE SEQUENCE [LARGE SCALE GENOMIC DNA]</scope>
    <source>
        <strain evidence="1 2">ALL</strain>
    </source>
</reference>